<name>A0A2V4BBP8_9PSEU</name>
<protein>
    <submittedName>
        <fullName evidence="1">3-phytase</fullName>
    </submittedName>
</protein>
<dbReference type="AlphaFoldDB" id="A0A2V4BBP8"/>
<keyword evidence="2" id="KW-1185">Reference proteome</keyword>
<dbReference type="OrthoDB" id="9798539at2"/>
<evidence type="ECO:0000313" key="2">
    <source>
        <dbReference type="Proteomes" id="UP000249915"/>
    </source>
</evidence>
<organism evidence="1 2">
    <name type="scientific">Prauserella muralis</name>
    <dbReference type="NCBI Taxonomy" id="588067"/>
    <lineage>
        <taxon>Bacteria</taxon>
        <taxon>Bacillati</taxon>
        <taxon>Actinomycetota</taxon>
        <taxon>Actinomycetes</taxon>
        <taxon>Pseudonocardiales</taxon>
        <taxon>Pseudonocardiaceae</taxon>
        <taxon>Prauserella</taxon>
    </lineage>
</organism>
<evidence type="ECO:0000313" key="1">
    <source>
        <dbReference type="EMBL" id="PXY32718.1"/>
    </source>
</evidence>
<proteinExistence type="predicted"/>
<dbReference type="Proteomes" id="UP000249915">
    <property type="component" value="Unassembled WGS sequence"/>
</dbReference>
<comment type="caution">
    <text evidence="1">The sequence shown here is derived from an EMBL/GenBank/DDBJ whole genome shotgun (WGS) entry which is preliminary data.</text>
</comment>
<dbReference type="InterPro" id="IPR027372">
    <property type="entry name" value="Phytase-like_dom"/>
</dbReference>
<dbReference type="RefSeq" id="WP_112280734.1">
    <property type="nucleotide sequence ID" value="NZ_MASW01000001.1"/>
</dbReference>
<accession>A0A2V4BBP8</accession>
<sequence>MRSRALLTAVLGALPLTLAAAPASGADPGPVRVLGERTIAHGLAFAGTTVGGLSSIDYDPRTGRYVLLSDDRSQVQPARFYTASIDVRADRLGEIALTGTHPLTGADGRPYAPATVDPEELRVDPWRGTYYWSQEGERSGGTLLDPSVREATRTGGYVRDLPIPDNERMKPESGPRRNQVLEAMTFAAHGALVVTALEGPLLQDGPEATPEHGALSRVTVQTRIGRVLAQYAYEQEPVFATPAPGGSANNGVVSILAADRHDPTRFLVLERAYVSGVGNRVRIFEIDTSGATNVLRVASLAEEERITPVHKRLVADLADLPLEHVDNIEGMTWGPRLVTGERSLLLVSDDNFSGGQVTQVIALAVDEGLGKTRWSGRLR</sequence>
<reference evidence="1 2" key="1">
    <citation type="submission" date="2016-07" db="EMBL/GenBank/DDBJ databases">
        <title>Draft genome sequence of Prauserella muralis DSM 45305, isolated from a mould-covered wall in an indoor environment.</title>
        <authorList>
            <person name="Ruckert C."/>
            <person name="Albersmeier A."/>
            <person name="Jiang C.-L."/>
            <person name="Jiang Y."/>
            <person name="Kalinowski J."/>
            <person name="Schneider O."/>
            <person name="Winkler A."/>
            <person name="Zotchev S.B."/>
        </authorList>
    </citation>
    <scope>NUCLEOTIDE SEQUENCE [LARGE SCALE GENOMIC DNA]</scope>
    <source>
        <strain evidence="1 2">DSM 45305</strain>
    </source>
</reference>
<dbReference type="EMBL" id="MASW01000001">
    <property type="protein sequence ID" value="PXY32718.1"/>
    <property type="molecule type" value="Genomic_DNA"/>
</dbReference>
<dbReference type="PANTHER" id="PTHR37957">
    <property type="entry name" value="BLR7070 PROTEIN"/>
    <property type="match status" value="1"/>
</dbReference>
<dbReference type="PANTHER" id="PTHR37957:SF1">
    <property type="entry name" value="PHYTASE-LIKE DOMAIN-CONTAINING PROTEIN"/>
    <property type="match status" value="1"/>
</dbReference>
<dbReference type="Pfam" id="PF13449">
    <property type="entry name" value="Phytase-like"/>
    <property type="match status" value="1"/>
</dbReference>
<gene>
    <name evidence="1" type="ORF">BAY60_04595</name>
</gene>